<dbReference type="Proteomes" id="UP000001075">
    <property type="component" value="Unassembled WGS sequence"/>
</dbReference>
<dbReference type="EMBL" id="JH000257">
    <property type="protein sequence ID" value="EGV98007.1"/>
    <property type="molecule type" value="Genomic_DNA"/>
</dbReference>
<gene>
    <name evidence="1" type="ORF">I79_007562</name>
</gene>
<proteinExistence type="predicted"/>
<sequence length="87" mass="10159">MQITTRLTLGYTEKVTRMLVLVSTEHTCRWCLSPRKLINLPGTKRPMAFFIPALLLHKSRRESLRYQFASIWTKFFSSFSNTCIKGC</sequence>
<reference evidence="2" key="1">
    <citation type="journal article" date="2011" name="Nat. Biotechnol.">
        <title>The genomic sequence of the Chinese hamster ovary (CHO)-K1 cell line.</title>
        <authorList>
            <person name="Xu X."/>
            <person name="Nagarajan H."/>
            <person name="Lewis N.E."/>
            <person name="Pan S."/>
            <person name="Cai Z."/>
            <person name="Liu X."/>
            <person name="Chen W."/>
            <person name="Xie M."/>
            <person name="Wang W."/>
            <person name="Hammond S."/>
            <person name="Andersen M.R."/>
            <person name="Neff N."/>
            <person name="Passarelli B."/>
            <person name="Koh W."/>
            <person name="Fan H.C."/>
            <person name="Wang J."/>
            <person name="Gui Y."/>
            <person name="Lee K.H."/>
            <person name="Betenbaugh M.J."/>
            <person name="Quake S.R."/>
            <person name="Famili I."/>
            <person name="Palsson B.O."/>
            <person name="Wang J."/>
        </authorList>
    </citation>
    <scope>NUCLEOTIDE SEQUENCE [LARGE SCALE GENOMIC DNA]</scope>
    <source>
        <strain evidence="2">CHO K1 cell line</strain>
    </source>
</reference>
<dbReference type="InParanoid" id="G3HAV3"/>
<evidence type="ECO:0000313" key="2">
    <source>
        <dbReference type="Proteomes" id="UP000001075"/>
    </source>
</evidence>
<protein>
    <submittedName>
        <fullName evidence="1">Uncharacterized protein</fullName>
    </submittedName>
</protein>
<evidence type="ECO:0000313" key="1">
    <source>
        <dbReference type="EMBL" id="EGV98007.1"/>
    </source>
</evidence>
<accession>G3HAV3</accession>
<dbReference type="AlphaFoldDB" id="G3HAV3"/>
<organism evidence="1 2">
    <name type="scientific">Cricetulus griseus</name>
    <name type="common">Chinese hamster</name>
    <name type="synonym">Cricetulus barabensis griseus</name>
    <dbReference type="NCBI Taxonomy" id="10029"/>
    <lineage>
        <taxon>Eukaryota</taxon>
        <taxon>Metazoa</taxon>
        <taxon>Chordata</taxon>
        <taxon>Craniata</taxon>
        <taxon>Vertebrata</taxon>
        <taxon>Euteleostomi</taxon>
        <taxon>Mammalia</taxon>
        <taxon>Eutheria</taxon>
        <taxon>Euarchontoglires</taxon>
        <taxon>Glires</taxon>
        <taxon>Rodentia</taxon>
        <taxon>Myomorpha</taxon>
        <taxon>Muroidea</taxon>
        <taxon>Cricetidae</taxon>
        <taxon>Cricetinae</taxon>
        <taxon>Cricetulus</taxon>
    </lineage>
</organism>
<name>G3HAV3_CRIGR</name>